<accession>A0AAD5SQV8</accession>
<protein>
    <submittedName>
        <fullName evidence="1">Uncharacterized protein</fullName>
    </submittedName>
</protein>
<sequence length="135" mass="15395">IPDRFMLNFKINGKYKTEAKHVIKQTGDNMFEFLAKSNRKVIGESNANRFVFFHGISNVSLNDDGEFPVFGTLKLLMETQEKDGTPSSSDSHDILKIVGATFGTWFNDVLHPAVPFQMRVANRHYKDDFLLILLL</sequence>
<gene>
    <name evidence="1" type="ORF">HK100_007925</name>
</gene>
<keyword evidence="2" id="KW-1185">Reference proteome</keyword>
<comment type="caution">
    <text evidence="1">The sequence shown here is derived from an EMBL/GenBank/DDBJ whole genome shotgun (WGS) entry which is preliminary data.</text>
</comment>
<proteinExistence type="predicted"/>
<evidence type="ECO:0000313" key="2">
    <source>
        <dbReference type="Proteomes" id="UP001211907"/>
    </source>
</evidence>
<name>A0AAD5SQV8_9FUNG</name>
<organism evidence="1 2">
    <name type="scientific">Physocladia obscura</name>
    <dbReference type="NCBI Taxonomy" id="109957"/>
    <lineage>
        <taxon>Eukaryota</taxon>
        <taxon>Fungi</taxon>
        <taxon>Fungi incertae sedis</taxon>
        <taxon>Chytridiomycota</taxon>
        <taxon>Chytridiomycota incertae sedis</taxon>
        <taxon>Chytridiomycetes</taxon>
        <taxon>Chytridiales</taxon>
        <taxon>Chytriomycetaceae</taxon>
        <taxon>Physocladia</taxon>
    </lineage>
</organism>
<feature type="non-terminal residue" evidence="1">
    <location>
        <position position="1"/>
    </location>
</feature>
<dbReference type="AlphaFoldDB" id="A0AAD5SQV8"/>
<dbReference type="EMBL" id="JADGJH010003779">
    <property type="protein sequence ID" value="KAJ3088846.1"/>
    <property type="molecule type" value="Genomic_DNA"/>
</dbReference>
<dbReference type="Proteomes" id="UP001211907">
    <property type="component" value="Unassembled WGS sequence"/>
</dbReference>
<reference evidence="1" key="1">
    <citation type="submission" date="2020-05" db="EMBL/GenBank/DDBJ databases">
        <title>Phylogenomic resolution of chytrid fungi.</title>
        <authorList>
            <person name="Stajich J.E."/>
            <person name="Amses K."/>
            <person name="Simmons R."/>
            <person name="Seto K."/>
            <person name="Myers J."/>
            <person name="Bonds A."/>
            <person name="Quandt C.A."/>
            <person name="Barry K."/>
            <person name="Liu P."/>
            <person name="Grigoriev I."/>
            <person name="Longcore J.E."/>
            <person name="James T.Y."/>
        </authorList>
    </citation>
    <scope>NUCLEOTIDE SEQUENCE</scope>
    <source>
        <strain evidence="1">JEL0513</strain>
    </source>
</reference>
<evidence type="ECO:0000313" key="1">
    <source>
        <dbReference type="EMBL" id="KAJ3088846.1"/>
    </source>
</evidence>